<dbReference type="SMART" id="SM00867">
    <property type="entry name" value="YceI"/>
    <property type="match status" value="1"/>
</dbReference>
<dbReference type="InterPro" id="IPR007372">
    <property type="entry name" value="Lipid/polyisoprenoid-bd_YceI"/>
</dbReference>
<evidence type="ECO:0000313" key="3">
    <source>
        <dbReference type="EMBL" id="MDH5833360.1"/>
    </source>
</evidence>
<dbReference type="Proteomes" id="UP001156873">
    <property type="component" value="Unassembled WGS sequence"/>
</dbReference>
<dbReference type="PANTHER" id="PTHR34406:SF1">
    <property type="entry name" value="PROTEIN YCEI"/>
    <property type="match status" value="1"/>
</dbReference>
<evidence type="ECO:0000259" key="2">
    <source>
        <dbReference type="SMART" id="SM00867"/>
    </source>
</evidence>
<comment type="caution">
    <text evidence="3">The sequence shown here is derived from an EMBL/GenBank/DDBJ whole genome shotgun (WGS) entry which is preliminary data.</text>
</comment>
<dbReference type="Gene3D" id="2.40.128.110">
    <property type="entry name" value="Lipid/polyisoprenoid-binding, YceI-like"/>
    <property type="match status" value="1"/>
</dbReference>
<dbReference type="SUPFAM" id="SSF101874">
    <property type="entry name" value="YceI-like"/>
    <property type="match status" value="1"/>
</dbReference>
<feature type="domain" description="Lipid/polyisoprenoid-binding YceI-like" evidence="2">
    <location>
        <begin position="32"/>
        <end position="192"/>
    </location>
</feature>
<gene>
    <name evidence="3" type="ORF">QFW81_05400</name>
</gene>
<feature type="chain" id="PRO_5046548254" evidence="1">
    <location>
        <begin position="33"/>
        <end position="197"/>
    </location>
</feature>
<dbReference type="InterPro" id="IPR036761">
    <property type="entry name" value="TTHA0802/YceI-like_sf"/>
</dbReference>
<dbReference type="RefSeq" id="WP_280577593.1">
    <property type="nucleotide sequence ID" value="NZ_JARXRO010000013.1"/>
</dbReference>
<dbReference type="Pfam" id="PF04264">
    <property type="entry name" value="YceI"/>
    <property type="match status" value="1"/>
</dbReference>
<sequence>MAVSPGAGLRARHAPWWLMLLLCTAGLLPAAAAEIDTAHSRIGFTLKTRWGQTLDGRFPQWQGEIVEVSAARRQVRLRLPTAEVEILGHPQYSKLTRGKGFFDAERHPYVEFVSDPYDDALLREGGLLGGALTIRGVRRREVFNLEPAACARPTLDCDVVASGVVYRSDYAMDRWAFALGDRVVFSLHLRTRPPSAP</sequence>
<feature type="signal peptide" evidence="1">
    <location>
        <begin position="1"/>
        <end position="32"/>
    </location>
</feature>
<proteinExistence type="predicted"/>
<evidence type="ECO:0000256" key="1">
    <source>
        <dbReference type="SAM" id="SignalP"/>
    </source>
</evidence>
<organism evidence="3 4">
    <name type="scientific">Luteimonas kalidii</name>
    <dbReference type="NCBI Taxonomy" id="3042025"/>
    <lineage>
        <taxon>Bacteria</taxon>
        <taxon>Pseudomonadati</taxon>
        <taxon>Pseudomonadota</taxon>
        <taxon>Gammaproteobacteria</taxon>
        <taxon>Lysobacterales</taxon>
        <taxon>Lysobacteraceae</taxon>
        <taxon>Luteimonas</taxon>
    </lineage>
</organism>
<name>A0ABT6JRQ3_9GAMM</name>
<keyword evidence="4" id="KW-1185">Reference proteome</keyword>
<protein>
    <submittedName>
        <fullName evidence="3">YceI family protein</fullName>
    </submittedName>
</protein>
<accession>A0ABT6JRQ3</accession>
<keyword evidence="1" id="KW-0732">Signal</keyword>
<reference evidence="3 4" key="1">
    <citation type="submission" date="2023-04" db="EMBL/GenBank/DDBJ databases">
        <title>Luteimonas sp. M1R5S59.</title>
        <authorList>
            <person name="Sun J.-Q."/>
        </authorList>
    </citation>
    <scope>NUCLEOTIDE SEQUENCE [LARGE SCALE GENOMIC DNA]</scope>
    <source>
        <strain evidence="3 4">M1R5S59</strain>
    </source>
</reference>
<dbReference type="EMBL" id="JARXRO010000013">
    <property type="protein sequence ID" value="MDH5833360.1"/>
    <property type="molecule type" value="Genomic_DNA"/>
</dbReference>
<evidence type="ECO:0000313" key="4">
    <source>
        <dbReference type="Proteomes" id="UP001156873"/>
    </source>
</evidence>
<dbReference type="PANTHER" id="PTHR34406">
    <property type="entry name" value="PROTEIN YCEI"/>
    <property type="match status" value="1"/>
</dbReference>